<evidence type="ECO:0000313" key="17">
    <source>
        <dbReference type="EMBL" id="ARR02053.1"/>
    </source>
</evidence>
<dbReference type="UniPathway" id="UPA00034">
    <property type="reaction ID" value="UER00021"/>
</dbReference>
<dbReference type="GO" id="GO:0006526">
    <property type="term" value="P:L-arginine biosynthetic process"/>
    <property type="evidence" value="ECO:0007669"/>
    <property type="project" value="TreeGrafter"/>
</dbReference>
<dbReference type="Proteomes" id="UP000194265">
    <property type="component" value="Chromosome"/>
</dbReference>
<dbReference type="InterPro" id="IPR036264">
    <property type="entry name" value="Bact_exopeptidase_dim_dom"/>
</dbReference>
<organism evidence="17 18">
    <name type="scientific">Campylobacter vicugnae</name>
    <dbReference type="NCBI Taxonomy" id="1660076"/>
    <lineage>
        <taxon>Bacteria</taxon>
        <taxon>Pseudomonadati</taxon>
        <taxon>Campylobacterota</taxon>
        <taxon>Epsilonproteobacteria</taxon>
        <taxon>Campylobacterales</taxon>
        <taxon>Campylobacteraceae</taxon>
        <taxon>Campylobacter</taxon>
    </lineage>
</organism>
<dbReference type="SUPFAM" id="SSF55031">
    <property type="entry name" value="Bacterial exopeptidase dimerisation domain"/>
    <property type="match status" value="1"/>
</dbReference>
<evidence type="ECO:0000256" key="1">
    <source>
        <dbReference type="ARBA" id="ARBA00001947"/>
    </source>
</evidence>
<dbReference type="Gene3D" id="3.30.70.360">
    <property type="match status" value="1"/>
</dbReference>
<keyword evidence="8" id="KW-0479">Metal-binding</keyword>
<evidence type="ECO:0000256" key="13">
    <source>
        <dbReference type="ARBA" id="ARBA00023285"/>
    </source>
</evidence>
<evidence type="ECO:0000256" key="9">
    <source>
        <dbReference type="ARBA" id="ARBA00022801"/>
    </source>
</evidence>
<reference evidence="17 18" key="1">
    <citation type="journal article" date="2017" name="Genome Biol. Evol.">
        <title>Comparative Genomic Analysis Identifies a Campylobacter Clade Deficient in Selenium Metabolism.</title>
        <authorList>
            <person name="Miller W.G."/>
            <person name="Yee E."/>
            <person name="Lopes B.S."/>
            <person name="Chapman M.H."/>
            <person name="Huynh S."/>
            <person name="Bono J.L."/>
            <person name="Parker C.T."/>
            <person name="Strachan N.J.C."/>
            <person name="Forbes K.J."/>
        </authorList>
    </citation>
    <scope>NUCLEOTIDE SEQUENCE [LARGE SCALE GENOMIC DNA]</scope>
    <source>
        <strain evidence="17 18">RM8964</strain>
    </source>
</reference>
<dbReference type="OrthoDB" id="5486471at2"/>
<evidence type="ECO:0000256" key="15">
    <source>
        <dbReference type="NCBIfam" id="TIGR01246"/>
    </source>
</evidence>
<proteinExistence type="inferred from homology"/>
<dbReference type="GO" id="GO:0009014">
    <property type="term" value="F:succinyl-diaminopimelate desuccinylase activity"/>
    <property type="evidence" value="ECO:0007669"/>
    <property type="project" value="UniProtKB-UniRule"/>
</dbReference>
<comment type="subunit">
    <text evidence="4">Homodimer.</text>
</comment>
<dbReference type="NCBIfam" id="TIGR01246">
    <property type="entry name" value="dapE_proteo"/>
    <property type="match status" value="1"/>
</dbReference>
<dbReference type="InterPro" id="IPR050072">
    <property type="entry name" value="Peptidase_M20A"/>
</dbReference>
<sequence length="368" mass="40404">MEVIELLKELLKFKSITPDDDGAMNYITLFMNEFDAKLLEVNGVKNLILTKKFGDGAHLCFAGHIDVVPPGQGWSSDPFEPVDKDGYIYARGTQDMKSGVAAMLQACKDASSFDGTLSLIITSDEEGDGIYGTKEALKYLQSIDKLPEFAVVAEPTSFNKIGDMIKIGRRGSINGIITIKGVQGHAAYPSKCINPIHQASAVLANFAGYDMDVGSRYFDPSKIVITDIRGGMEVCNVTPNELKIMFNIRNSDLTSYEDVKQYCEHIFNGLDYELTLKESSKPFLTDENSKIALNLKSSIERICGLTPEFSTTGGTSDARYFAAFGVPVVECGVINDRIHAVDERVGVSEVETLYRVFSDLISNFNSVN</sequence>
<evidence type="ECO:0000256" key="11">
    <source>
        <dbReference type="ARBA" id="ARBA00022915"/>
    </source>
</evidence>
<evidence type="ECO:0000256" key="10">
    <source>
        <dbReference type="ARBA" id="ARBA00022833"/>
    </source>
</evidence>
<dbReference type="STRING" id="1660074.CVIC8964_0637"/>
<evidence type="ECO:0000256" key="6">
    <source>
        <dbReference type="ARBA" id="ARBA00022391"/>
    </source>
</evidence>
<evidence type="ECO:0000256" key="4">
    <source>
        <dbReference type="ARBA" id="ARBA00011738"/>
    </source>
</evidence>
<evidence type="ECO:0000256" key="7">
    <source>
        <dbReference type="ARBA" id="ARBA00022605"/>
    </source>
</evidence>
<evidence type="ECO:0000256" key="2">
    <source>
        <dbReference type="ARBA" id="ARBA00005130"/>
    </source>
</evidence>
<dbReference type="InterPro" id="IPR002933">
    <property type="entry name" value="Peptidase_M20"/>
</dbReference>
<dbReference type="InterPro" id="IPR011650">
    <property type="entry name" value="Peptidase_M20_dimer"/>
</dbReference>
<evidence type="ECO:0000256" key="3">
    <source>
        <dbReference type="ARBA" id="ARBA00006746"/>
    </source>
</evidence>
<dbReference type="GO" id="GO:0019877">
    <property type="term" value="P:diaminopimelate biosynthetic process"/>
    <property type="evidence" value="ECO:0007669"/>
    <property type="project" value="UniProtKB-KW"/>
</dbReference>
<dbReference type="Pfam" id="PF01546">
    <property type="entry name" value="Peptidase_M20"/>
    <property type="match status" value="1"/>
</dbReference>
<dbReference type="PANTHER" id="PTHR43808">
    <property type="entry name" value="ACETYLORNITHINE DEACETYLASE"/>
    <property type="match status" value="1"/>
</dbReference>
<dbReference type="NCBIfam" id="NF009557">
    <property type="entry name" value="PRK13009.1"/>
    <property type="match status" value="1"/>
</dbReference>
<evidence type="ECO:0000256" key="12">
    <source>
        <dbReference type="ARBA" id="ARBA00023154"/>
    </source>
</evidence>
<keyword evidence="11" id="KW-0220">Diaminopimelate biosynthesis</keyword>
<feature type="domain" description="Peptidase M20 dimerisation" evidence="16">
    <location>
        <begin position="167"/>
        <end position="268"/>
    </location>
</feature>
<comment type="similarity">
    <text evidence="3">Belongs to the peptidase M20A family. DapE subfamily.</text>
</comment>
<dbReference type="EMBL" id="CP018791">
    <property type="protein sequence ID" value="ARR02053.1"/>
    <property type="molecule type" value="Genomic_DNA"/>
</dbReference>
<dbReference type="CDD" id="cd03891">
    <property type="entry name" value="M20_DapE_proteobac"/>
    <property type="match status" value="1"/>
</dbReference>
<keyword evidence="7" id="KW-0028">Amino-acid biosynthesis</keyword>
<keyword evidence="12" id="KW-0457">Lysine biosynthesis</keyword>
<dbReference type="AlphaFoldDB" id="A0A1X9T0S0"/>
<dbReference type="GO" id="GO:0009089">
    <property type="term" value="P:lysine biosynthetic process via diaminopimelate"/>
    <property type="evidence" value="ECO:0007669"/>
    <property type="project" value="UniProtKB-UniRule"/>
</dbReference>
<dbReference type="Pfam" id="PF07687">
    <property type="entry name" value="M20_dimer"/>
    <property type="match status" value="1"/>
</dbReference>
<keyword evidence="13" id="KW-0170">Cobalt</keyword>
<accession>A0A1X9T0S0</accession>
<dbReference type="EC" id="3.5.1.18" evidence="5 15"/>
<dbReference type="SUPFAM" id="SSF53187">
    <property type="entry name" value="Zn-dependent exopeptidases"/>
    <property type="match status" value="1"/>
</dbReference>
<evidence type="ECO:0000256" key="5">
    <source>
        <dbReference type="ARBA" id="ARBA00011921"/>
    </source>
</evidence>
<dbReference type="PANTHER" id="PTHR43808:SF31">
    <property type="entry name" value="N-ACETYL-L-CITRULLINE DEACETYLASE"/>
    <property type="match status" value="1"/>
</dbReference>
<dbReference type="InterPro" id="IPR005941">
    <property type="entry name" value="DapE_proteobac"/>
</dbReference>
<evidence type="ECO:0000256" key="14">
    <source>
        <dbReference type="ARBA" id="ARBA00051301"/>
    </source>
</evidence>
<evidence type="ECO:0000256" key="8">
    <source>
        <dbReference type="ARBA" id="ARBA00022723"/>
    </source>
</evidence>
<dbReference type="Gene3D" id="3.40.630.10">
    <property type="entry name" value="Zn peptidases"/>
    <property type="match status" value="1"/>
</dbReference>
<comment type="pathway">
    <text evidence="2">Amino-acid biosynthesis; L-lysine biosynthesis via DAP pathway; LL-2,6-diaminopimelate from (S)-tetrahydrodipicolinate (succinylase route): step 3/3.</text>
</comment>
<evidence type="ECO:0000259" key="16">
    <source>
        <dbReference type="Pfam" id="PF07687"/>
    </source>
</evidence>
<dbReference type="PROSITE" id="PS00759">
    <property type="entry name" value="ARGE_DAPE_CPG2_2"/>
    <property type="match status" value="1"/>
</dbReference>
<keyword evidence="10" id="KW-0862">Zinc</keyword>
<dbReference type="InterPro" id="IPR001261">
    <property type="entry name" value="ArgE/DapE_CS"/>
</dbReference>
<keyword evidence="9 17" id="KW-0378">Hydrolase</keyword>
<evidence type="ECO:0000313" key="18">
    <source>
        <dbReference type="Proteomes" id="UP000194265"/>
    </source>
</evidence>
<dbReference type="GO" id="GO:0008777">
    <property type="term" value="F:acetylornithine deacetylase activity"/>
    <property type="evidence" value="ECO:0007669"/>
    <property type="project" value="TreeGrafter"/>
</dbReference>
<dbReference type="HAMAP" id="MF_01690">
    <property type="entry name" value="DapE"/>
    <property type="match status" value="1"/>
</dbReference>
<name>A0A1X9T0S0_9BACT</name>
<comment type="cofactor">
    <cofactor evidence="1">
        <name>Zn(2+)</name>
        <dbReference type="ChEBI" id="CHEBI:29105"/>
    </cofactor>
</comment>
<dbReference type="RefSeq" id="WP_086333559.1">
    <property type="nucleotide sequence ID" value="NZ_CP018791.1"/>
</dbReference>
<gene>
    <name evidence="17" type="primary">dapE</name>
    <name evidence="17" type="ORF">CVIC8964_0637</name>
</gene>
<comment type="catalytic activity">
    <reaction evidence="14">
        <text>N-succinyl-(2S,6S)-2,6-diaminopimelate + H2O = (2S,6S)-2,6-diaminopimelate + succinate</text>
        <dbReference type="Rhea" id="RHEA:22608"/>
        <dbReference type="ChEBI" id="CHEBI:15377"/>
        <dbReference type="ChEBI" id="CHEBI:30031"/>
        <dbReference type="ChEBI" id="CHEBI:57609"/>
        <dbReference type="ChEBI" id="CHEBI:58087"/>
        <dbReference type="EC" id="3.5.1.18"/>
    </reaction>
</comment>
<protein>
    <recommendedName>
        <fullName evidence="6 15">Succinyl-diaminopimelate desuccinylase</fullName>
        <ecNumber evidence="5 15">3.5.1.18</ecNumber>
    </recommendedName>
</protein>
<dbReference type="Gene3D" id="1.10.150.900">
    <property type="match status" value="1"/>
</dbReference>
<dbReference type="GO" id="GO:0046872">
    <property type="term" value="F:metal ion binding"/>
    <property type="evidence" value="ECO:0007669"/>
    <property type="project" value="UniProtKB-KW"/>
</dbReference>